<dbReference type="SUPFAM" id="SSF158745">
    <property type="entry name" value="LanC-like"/>
    <property type="match status" value="1"/>
</dbReference>
<accession>A0A543BZL3</accession>
<evidence type="ECO:0000313" key="3">
    <source>
        <dbReference type="Proteomes" id="UP000316096"/>
    </source>
</evidence>
<dbReference type="Gene3D" id="1.50.10.20">
    <property type="match status" value="1"/>
</dbReference>
<reference evidence="2 3" key="1">
    <citation type="submission" date="2019-06" db="EMBL/GenBank/DDBJ databases">
        <title>Sequencing the genomes of 1000 actinobacteria strains.</title>
        <authorList>
            <person name="Klenk H.-P."/>
        </authorList>
    </citation>
    <scope>NUCLEOTIDE SEQUENCE [LARGE SCALE GENOMIC DNA]</scope>
    <source>
        <strain evidence="2 3">DSM 102200</strain>
    </source>
</reference>
<feature type="binding site" evidence="1">
    <location>
        <position position="325"/>
    </location>
    <ligand>
        <name>Zn(2+)</name>
        <dbReference type="ChEBI" id="CHEBI:29105"/>
    </ligand>
</feature>
<keyword evidence="1" id="KW-0479">Metal-binding</keyword>
<dbReference type="GO" id="GO:0046872">
    <property type="term" value="F:metal ion binding"/>
    <property type="evidence" value="ECO:0007669"/>
    <property type="project" value="UniProtKB-KW"/>
</dbReference>
<dbReference type="Pfam" id="PF05147">
    <property type="entry name" value="LANC_like"/>
    <property type="match status" value="1"/>
</dbReference>
<comment type="caution">
    <text evidence="2">The sequence shown here is derived from an EMBL/GenBank/DDBJ whole genome shotgun (WGS) entry which is preliminary data.</text>
</comment>
<feature type="binding site" evidence="1">
    <location>
        <position position="275"/>
    </location>
    <ligand>
        <name>Zn(2+)</name>
        <dbReference type="ChEBI" id="CHEBI:29105"/>
    </ligand>
</feature>
<feature type="binding site" evidence="1">
    <location>
        <position position="324"/>
    </location>
    <ligand>
        <name>Zn(2+)</name>
        <dbReference type="ChEBI" id="CHEBI:29105"/>
    </ligand>
</feature>
<dbReference type="EMBL" id="VFOZ01000002">
    <property type="protein sequence ID" value="TQL90259.1"/>
    <property type="molecule type" value="Genomic_DNA"/>
</dbReference>
<keyword evidence="1" id="KW-0862">Zinc</keyword>
<protein>
    <submittedName>
        <fullName evidence="2">Lanthionine synthetase-like protein</fullName>
    </submittedName>
</protein>
<dbReference type="PRINTS" id="PR01955">
    <property type="entry name" value="LANCFRANKIA"/>
</dbReference>
<name>A0A543BZL3_9ACTN</name>
<proteinExistence type="predicted"/>
<dbReference type="SMART" id="SM01260">
    <property type="entry name" value="LANC_like"/>
    <property type="match status" value="1"/>
</dbReference>
<dbReference type="AlphaFoldDB" id="A0A543BZL3"/>
<sequence>MQLQRHIRGDGSRHVLLISAAQRAVATTIAREVAARLASVTDRDGAAAATRRPGTRSDHAGQAQLYAALHDREPRAGWDATGHRLLENAVTKAGSAGLFSGGLAGLGVAAVLLRGRTGRYRGLLEKLDAAVVPIADHDLINGTAGAGVYALLRGRPPAIVAVTAALAEAAAGDPPFFVPPHRVPPAWSLPEGYVDCGLAHGAAGPVALLALLTEQGKQADLSAEHAERPEVRTRALTRAADWLLDAAETDEWGIAWPAGLAGDDRMPSPRRASWCYGVPGIARALWLAGRALDEPHHQSVARDAMTALLDASDAWGLDSSPNLCHGIAGLLLVTAAFAADDARFAPAAEDLLDRLVDAFDPSLPLGFDVTGPGLLTGAAGIALTLLTVTGDSPADDPALRPFLVG</sequence>
<dbReference type="InterPro" id="IPR007822">
    <property type="entry name" value="LANC-like"/>
</dbReference>
<evidence type="ECO:0000313" key="2">
    <source>
        <dbReference type="EMBL" id="TQL90259.1"/>
    </source>
</evidence>
<keyword evidence="3" id="KW-1185">Reference proteome</keyword>
<dbReference type="InterPro" id="IPR033889">
    <property type="entry name" value="LanC"/>
</dbReference>
<evidence type="ECO:0000256" key="1">
    <source>
        <dbReference type="PIRSR" id="PIRSR607822-1"/>
    </source>
</evidence>
<dbReference type="CDD" id="cd04793">
    <property type="entry name" value="LanC"/>
    <property type="match status" value="1"/>
</dbReference>
<gene>
    <name evidence="2" type="ORF">FB559_7556</name>
</gene>
<organism evidence="2 3">
    <name type="scientific">Actinoallomurus bryophytorum</name>
    <dbReference type="NCBI Taxonomy" id="1490222"/>
    <lineage>
        <taxon>Bacteria</taxon>
        <taxon>Bacillati</taxon>
        <taxon>Actinomycetota</taxon>
        <taxon>Actinomycetes</taxon>
        <taxon>Streptosporangiales</taxon>
        <taxon>Thermomonosporaceae</taxon>
        <taxon>Actinoallomurus</taxon>
    </lineage>
</organism>
<dbReference type="GO" id="GO:0031179">
    <property type="term" value="P:peptide modification"/>
    <property type="evidence" value="ECO:0007669"/>
    <property type="project" value="InterPro"/>
</dbReference>
<dbReference type="Proteomes" id="UP000316096">
    <property type="component" value="Unassembled WGS sequence"/>
</dbReference>
<dbReference type="PRINTS" id="PR01950">
    <property type="entry name" value="LANCSUPER"/>
</dbReference>